<feature type="compositionally biased region" description="Polar residues" evidence="6">
    <location>
        <begin position="44"/>
        <end position="70"/>
    </location>
</feature>
<dbReference type="InterPro" id="IPR007111">
    <property type="entry name" value="NACHT_NTPase"/>
</dbReference>
<feature type="compositionally biased region" description="Polar residues" evidence="6">
    <location>
        <begin position="1"/>
        <end position="10"/>
    </location>
</feature>
<feature type="compositionally biased region" description="Basic and acidic residues" evidence="6">
    <location>
        <begin position="17"/>
        <end position="26"/>
    </location>
</feature>
<accession>A0A8H2XPE0</accession>
<comment type="similarity">
    <text evidence="1">Belongs to the prefoldin subunit beta family.</text>
</comment>
<dbReference type="PROSITE" id="PS50837">
    <property type="entry name" value="NACHT"/>
    <property type="match status" value="1"/>
</dbReference>
<dbReference type="InterPro" id="IPR036322">
    <property type="entry name" value="WD40_repeat_dom_sf"/>
</dbReference>
<feature type="compositionally biased region" description="Low complexity" evidence="6">
    <location>
        <begin position="27"/>
        <end position="43"/>
    </location>
</feature>
<feature type="repeat" description="WD" evidence="4">
    <location>
        <begin position="1113"/>
        <end position="1137"/>
    </location>
</feature>
<dbReference type="SUPFAM" id="SSF50978">
    <property type="entry name" value="WD40 repeat-like"/>
    <property type="match status" value="1"/>
</dbReference>
<evidence type="ECO:0000256" key="2">
    <source>
        <dbReference type="ARBA" id="ARBA00022574"/>
    </source>
</evidence>
<feature type="domain" description="NACHT" evidence="7">
    <location>
        <begin position="313"/>
        <end position="458"/>
    </location>
</feature>
<evidence type="ECO:0000256" key="6">
    <source>
        <dbReference type="SAM" id="MobiDB-lite"/>
    </source>
</evidence>
<dbReference type="GO" id="GO:0016272">
    <property type="term" value="C:prefoldin complex"/>
    <property type="evidence" value="ECO:0007669"/>
    <property type="project" value="InterPro"/>
</dbReference>
<feature type="repeat" description="WD" evidence="4">
    <location>
        <begin position="1019"/>
        <end position="1060"/>
    </location>
</feature>
<gene>
    <name evidence="8" type="ORF">RDB_LOCUS60659</name>
</gene>
<sequence length="1371" mass="153452">MAGNTFTTRFKNFVRKRPIDPAKREASPSGATGSRGSSTPTPSVLETPSSNTPSNADQAENRPGPSTSATIPPLIILPPETNVTIRESSTPFIINVVQPEQPEQSASIRTNYYEALGSEAVSPDLQLKLYKLLEALRQKWNNHAEFLLFVEAAEKCISKIQHRGLTRMQYEDLVRTVAALGESRLSLLNGTVFEPAPCTVSSLIASIDLWCQRIRASYEHETGTGASSIGSIDNYKYFELILRRLRVNTRMEQWYNKNAKSINDRLRLVPPVKNARYKLGPESPTDRRSCTKDTRTEILSGLSKWLDDRKSPSVYWVDGMPGTGKTTIAYTFCEQMEERKRLAASFFCTDKFPGCQDVTQIIPTIAQQLAQYSVSFRLALYEALGHTPDAASRHLNKQFDLLLDQPLQKAKDSIQEKLVVVIDAMDECDSIPGIEAMLKLLISKSSGLPLKFLITSRPKVEIFVKMSSGVERKEVEAIHLQAISDSQKADIRRFLCERLAFISPTEPQIDQLLEHCGVSFRTAYHLSHLITEGMGNDPKEQLRLVLEDTPTPANLHAPVNDVYLKILQDALEDEDLEDHEIEDIRVVLHTALIAKEPVDIATINMLAGIGDSERVSFALLSLRSLLWFSEVTGLVAPLDPAVPQIMFDEQRSGSYFCNIGEESRLLAQGCLLEMKEKLRFNKCELGSSFILDEQIEDLQNIVKGSISPSLTYACRHWADHLEAMANLDIMLPVIGDFLSERLFFWIEVLNLRKELDIGLTALLKIKRRLDKIACPPGLITLLDDSYDFLKEFAANSVSKSTPHLYLSALQLCHRSSFVYRIYSKRVEHWIDPLVCPEIRWNWKASQNHIWKIDSGALSIAYSPDGTRVALGCENGTIAICDPRDGSLLLDPIAGHTNWVRCVVFSPDGTSILSASSDCTIRLWDAVHGQPIGTPFLGHTHPVKSVAFSPDGKQFVSGSWDNTVCLWNIEDHNAAIKISESHKWGVNCVAFSPKGRLVASGANDHTVKLWNLASDALLTQKIHTGSVMSIVFTPDGRRLISASADCTICVWDVEDNLLENRMLQCCSHSIYSVTVSPDGRYFASGSADSTIMVWDVGSGGLIAGPLENLSGARALAFSPDSEHLLSGSHDKAIKVWDLLRRRDQSISRVFWRPEVQEGPVSGLEKFKKLLGKSLEDNMARIRELHEEKLPSQCHTPKPATSVMWLLEGTRLAYFSQELDTARRRQLTDKLAKIQKEWKCQPDGWIVDNKSRYFIWVPNSVSCELQEHVVSNNVLLASLLQHSDFIGNRWPREFANLKPHNTIYKMVGPVLVKQDQEEAKSNVDKRLEFIRGEISRVEQQISDLNKKSEKIKTEVVTIQNVIASQQQSQAAAA</sequence>
<dbReference type="InterPro" id="IPR015943">
    <property type="entry name" value="WD40/YVTN_repeat-like_dom_sf"/>
</dbReference>
<dbReference type="Proteomes" id="UP000663826">
    <property type="component" value="Unassembled WGS sequence"/>
</dbReference>
<dbReference type="Gene3D" id="1.10.287.370">
    <property type="match status" value="1"/>
</dbReference>
<dbReference type="InterPro" id="IPR001680">
    <property type="entry name" value="WD40_rpt"/>
</dbReference>
<dbReference type="PANTHER" id="PTHR22847">
    <property type="entry name" value="WD40 REPEAT PROTEIN"/>
    <property type="match status" value="1"/>
</dbReference>
<dbReference type="InterPro" id="IPR019775">
    <property type="entry name" value="WD40_repeat_CS"/>
</dbReference>
<reference evidence="8" key="1">
    <citation type="submission" date="2021-01" db="EMBL/GenBank/DDBJ databases">
        <authorList>
            <person name="Kaushik A."/>
        </authorList>
    </citation>
    <scope>NUCLEOTIDE SEQUENCE</scope>
    <source>
        <strain evidence="8">AG1-1B</strain>
    </source>
</reference>
<dbReference type="PRINTS" id="PR00320">
    <property type="entry name" value="GPROTEINBRPT"/>
</dbReference>
<dbReference type="Pfam" id="PF01920">
    <property type="entry name" value="Prefoldin_2"/>
    <property type="match status" value="1"/>
</dbReference>
<dbReference type="InterPro" id="IPR002777">
    <property type="entry name" value="PFD_beta-like"/>
</dbReference>
<dbReference type="CDD" id="cd00200">
    <property type="entry name" value="WD40"/>
    <property type="match status" value="1"/>
</dbReference>
<dbReference type="Gene3D" id="2.130.10.10">
    <property type="entry name" value="YVTN repeat-like/Quinoprotein amine dehydrogenase"/>
    <property type="match status" value="3"/>
</dbReference>
<dbReference type="GO" id="GO:0006457">
    <property type="term" value="P:protein folding"/>
    <property type="evidence" value="ECO:0007669"/>
    <property type="project" value="InterPro"/>
</dbReference>
<comment type="caution">
    <text evidence="8">The sequence shown here is derived from an EMBL/GenBank/DDBJ whole genome shotgun (WGS) entry which is preliminary data.</text>
</comment>
<dbReference type="PROSITE" id="PS50294">
    <property type="entry name" value="WD_REPEATS_REGION"/>
    <property type="match status" value="6"/>
</dbReference>
<dbReference type="InterPro" id="IPR009053">
    <property type="entry name" value="Prefoldin"/>
</dbReference>
<evidence type="ECO:0000313" key="9">
    <source>
        <dbReference type="Proteomes" id="UP000663826"/>
    </source>
</evidence>
<proteinExistence type="inferred from homology"/>
<dbReference type="SMART" id="SM00320">
    <property type="entry name" value="WD40"/>
    <property type="match status" value="7"/>
</dbReference>
<feature type="region of interest" description="Disordered" evidence="6">
    <location>
        <begin position="1"/>
        <end position="75"/>
    </location>
</feature>
<dbReference type="Pfam" id="PF00400">
    <property type="entry name" value="WD40"/>
    <property type="match status" value="6"/>
</dbReference>
<feature type="repeat" description="WD" evidence="4">
    <location>
        <begin position="892"/>
        <end position="933"/>
    </location>
</feature>
<dbReference type="InterPro" id="IPR020472">
    <property type="entry name" value="WD40_PAC1"/>
</dbReference>
<dbReference type="SUPFAM" id="SSF52540">
    <property type="entry name" value="P-loop containing nucleoside triphosphate hydrolases"/>
    <property type="match status" value="1"/>
</dbReference>
<evidence type="ECO:0000256" key="1">
    <source>
        <dbReference type="ARBA" id="ARBA00008045"/>
    </source>
</evidence>
<keyword evidence="2 4" id="KW-0853">WD repeat</keyword>
<name>A0A8H2XPE0_9AGAM</name>
<evidence type="ECO:0000256" key="3">
    <source>
        <dbReference type="ARBA" id="ARBA00022737"/>
    </source>
</evidence>
<dbReference type="InterPro" id="IPR056884">
    <property type="entry name" value="NPHP3-like_N"/>
</dbReference>
<feature type="repeat" description="WD" evidence="4">
    <location>
        <begin position="1062"/>
        <end position="1103"/>
    </location>
</feature>
<evidence type="ECO:0000313" key="8">
    <source>
        <dbReference type="EMBL" id="CAE6432018.1"/>
    </source>
</evidence>
<dbReference type="GO" id="GO:0051082">
    <property type="term" value="F:unfolded protein binding"/>
    <property type="evidence" value="ECO:0007669"/>
    <property type="project" value="InterPro"/>
</dbReference>
<keyword evidence="5" id="KW-0175">Coiled coil</keyword>
<feature type="coiled-coil region" evidence="5">
    <location>
        <begin position="1325"/>
        <end position="1352"/>
    </location>
</feature>
<dbReference type="Gene3D" id="3.40.50.300">
    <property type="entry name" value="P-loop containing nucleotide triphosphate hydrolases"/>
    <property type="match status" value="1"/>
</dbReference>
<dbReference type="SUPFAM" id="SSF46579">
    <property type="entry name" value="Prefoldin"/>
    <property type="match status" value="1"/>
</dbReference>
<keyword evidence="3" id="KW-0677">Repeat</keyword>
<dbReference type="EMBL" id="CAJMWQ010001056">
    <property type="protein sequence ID" value="CAE6432018.1"/>
    <property type="molecule type" value="Genomic_DNA"/>
</dbReference>
<dbReference type="InterPro" id="IPR027417">
    <property type="entry name" value="P-loop_NTPase"/>
</dbReference>
<dbReference type="PROSITE" id="PS00678">
    <property type="entry name" value="WD_REPEATS_1"/>
    <property type="match status" value="3"/>
</dbReference>
<dbReference type="Pfam" id="PF24883">
    <property type="entry name" value="NPHP3_N"/>
    <property type="match status" value="1"/>
</dbReference>
<protein>
    <recommendedName>
        <fullName evidence="7">NACHT domain-containing protein</fullName>
    </recommendedName>
</protein>
<feature type="repeat" description="WD" evidence="4">
    <location>
        <begin position="935"/>
        <end position="976"/>
    </location>
</feature>
<evidence type="ECO:0000256" key="5">
    <source>
        <dbReference type="SAM" id="Coils"/>
    </source>
</evidence>
<dbReference type="PROSITE" id="PS50082">
    <property type="entry name" value="WD_REPEATS_2"/>
    <property type="match status" value="6"/>
</dbReference>
<feature type="repeat" description="WD" evidence="4">
    <location>
        <begin position="978"/>
        <end position="1019"/>
    </location>
</feature>
<evidence type="ECO:0000256" key="4">
    <source>
        <dbReference type="PROSITE-ProRule" id="PRU00221"/>
    </source>
</evidence>
<dbReference type="PANTHER" id="PTHR22847:SF637">
    <property type="entry name" value="WD REPEAT DOMAIN 5B"/>
    <property type="match status" value="1"/>
</dbReference>
<dbReference type="CDD" id="cd23161">
    <property type="entry name" value="Prefoldin_6"/>
    <property type="match status" value="1"/>
</dbReference>
<organism evidence="8 9">
    <name type="scientific">Rhizoctonia solani</name>
    <dbReference type="NCBI Taxonomy" id="456999"/>
    <lineage>
        <taxon>Eukaryota</taxon>
        <taxon>Fungi</taxon>
        <taxon>Dikarya</taxon>
        <taxon>Basidiomycota</taxon>
        <taxon>Agaricomycotina</taxon>
        <taxon>Agaricomycetes</taxon>
        <taxon>Cantharellales</taxon>
        <taxon>Ceratobasidiaceae</taxon>
        <taxon>Rhizoctonia</taxon>
    </lineage>
</organism>
<evidence type="ECO:0000259" key="7">
    <source>
        <dbReference type="PROSITE" id="PS50837"/>
    </source>
</evidence>
<dbReference type="GO" id="GO:1990234">
    <property type="term" value="C:transferase complex"/>
    <property type="evidence" value="ECO:0007669"/>
    <property type="project" value="UniProtKB-ARBA"/>
</dbReference>